<organism evidence="4">
    <name type="scientific">Archaeoglobus fulgidus</name>
    <dbReference type="NCBI Taxonomy" id="2234"/>
    <lineage>
        <taxon>Archaea</taxon>
        <taxon>Methanobacteriati</taxon>
        <taxon>Methanobacteriota</taxon>
        <taxon>Archaeoglobi</taxon>
        <taxon>Archaeoglobales</taxon>
        <taxon>Archaeoglobaceae</taxon>
        <taxon>Archaeoglobus</taxon>
    </lineage>
</organism>
<dbReference type="PANTHER" id="PTHR37165">
    <property type="entry name" value="PEPTIDASE U56 FAMILY"/>
    <property type="match status" value="1"/>
</dbReference>
<dbReference type="PANTHER" id="PTHR37165:SF1">
    <property type="entry name" value="TYPE 1 ENCAPSULIN SHELL PROTEIN"/>
    <property type="match status" value="1"/>
</dbReference>
<dbReference type="AlphaFoldDB" id="A0A7J3M0G7"/>
<dbReference type="Gene3D" id="3.30.2400.20">
    <property type="match status" value="2"/>
</dbReference>
<dbReference type="Pfam" id="PF04454">
    <property type="entry name" value="Linocin_M18"/>
    <property type="match status" value="1"/>
</dbReference>
<accession>A0A7J3M0G7</accession>
<evidence type="ECO:0000259" key="3">
    <source>
        <dbReference type="Pfam" id="PF02915"/>
    </source>
</evidence>
<protein>
    <submittedName>
        <fullName evidence="4">Rubrerythrin</fullName>
    </submittedName>
</protein>
<dbReference type="InterPro" id="IPR051429">
    <property type="entry name" value="Encapsulin_nc"/>
</dbReference>
<dbReference type="GO" id="GO:0140737">
    <property type="term" value="C:encapsulin nanocompartment"/>
    <property type="evidence" value="ECO:0007669"/>
    <property type="project" value="UniProtKB-SubCell"/>
</dbReference>
<dbReference type="Gene3D" id="3.30.2320.10">
    <property type="entry name" value="hypothetical protein PF0899 domain"/>
    <property type="match status" value="1"/>
</dbReference>
<reference evidence="4" key="1">
    <citation type="journal article" date="2020" name="mSystems">
        <title>Genome- and Community-Level Interaction Insights into Carbon Utilization and Element Cycling Functions of Hydrothermarchaeota in Hydrothermal Sediment.</title>
        <authorList>
            <person name="Zhou Z."/>
            <person name="Liu Y."/>
            <person name="Xu W."/>
            <person name="Pan J."/>
            <person name="Luo Z.H."/>
            <person name="Li M."/>
        </authorList>
    </citation>
    <scope>NUCLEOTIDE SEQUENCE [LARGE SCALE GENOMIC DNA]</scope>
    <source>
        <strain evidence="4">SpSt-587</strain>
    </source>
</reference>
<dbReference type="InterPro" id="IPR009078">
    <property type="entry name" value="Ferritin-like_SF"/>
</dbReference>
<proteinExistence type="predicted"/>
<keyword evidence="2" id="KW-1284">Encapsulin nanocompartment</keyword>
<comment type="subcellular location">
    <subcellularLocation>
        <location evidence="1">Encapsulin nanocompartment</location>
    </subcellularLocation>
</comment>
<dbReference type="Gene3D" id="6.10.140.1960">
    <property type="match status" value="1"/>
</dbReference>
<dbReference type="GO" id="GO:0016491">
    <property type="term" value="F:oxidoreductase activity"/>
    <property type="evidence" value="ECO:0007669"/>
    <property type="project" value="InterPro"/>
</dbReference>
<comment type="caution">
    <text evidence="4">The sequence shown here is derived from an EMBL/GenBank/DDBJ whole genome shotgun (WGS) entry which is preliminary data.</text>
</comment>
<sequence>MLSINPTLVVRDKPYSREELMEALRLAISAELDAISLYEQMARFSPDENCKKIFLDVAREEKAHVGEFTALLLNLDAEQVSELKGGFKEVEEKTGIKTALDGGEQNYLAVLSSAFMEGVTRCRKLMNLIPKTKVSAQSYRVDVIEGDGEVKVVRQEFKAIPLITQRFLVGLRELSDGSFDPSIAVRAGEMLVRAEERQIIEGFMAGKKMKLGSWEKSDECIEELLKAMREVAKVSAGPYAVILSPERFSKLLKVHEKGGKMVVEILKEVFTGGIIVTPAIEEKVVVFANTPSCADIVVGQDLEIRELGPEGDKIAFIAMEAIDLRLKNPNAVVVLE</sequence>
<dbReference type="SUPFAM" id="SSF56563">
    <property type="entry name" value="Major capsid protein gp5"/>
    <property type="match status" value="1"/>
</dbReference>
<feature type="domain" description="Rubrerythrin diiron-binding" evidence="3">
    <location>
        <begin position="22"/>
        <end position="93"/>
    </location>
</feature>
<dbReference type="GO" id="GO:0046872">
    <property type="term" value="F:metal ion binding"/>
    <property type="evidence" value="ECO:0007669"/>
    <property type="project" value="InterPro"/>
</dbReference>
<evidence type="ECO:0000256" key="2">
    <source>
        <dbReference type="ARBA" id="ARBA00033787"/>
    </source>
</evidence>
<dbReference type="EMBL" id="DSYZ01000014">
    <property type="protein sequence ID" value="HGT82218.1"/>
    <property type="molecule type" value="Genomic_DNA"/>
</dbReference>
<dbReference type="SUPFAM" id="SSF47240">
    <property type="entry name" value="Ferritin-like"/>
    <property type="match status" value="1"/>
</dbReference>
<dbReference type="InterPro" id="IPR007544">
    <property type="entry name" value="ENCAP"/>
</dbReference>
<name>A0A7J3M0G7_ARCFL</name>
<evidence type="ECO:0000313" key="4">
    <source>
        <dbReference type="EMBL" id="HGT82218.1"/>
    </source>
</evidence>
<evidence type="ECO:0000256" key="1">
    <source>
        <dbReference type="ARBA" id="ARBA00033738"/>
    </source>
</evidence>
<gene>
    <name evidence="4" type="ORF">ENT52_00570</name>
</gene>
<dbReference type="Pfam" id="PF02915">
    <property type="entry name" value="Rubrerythrin"/>
    <property type="match status" value="1"/>
</dbReference>
<dbReference type="InterPro" id="IPR003251">
    <property type="entry name" value="Rr_diiron-bd_dom"/>
</dbReference>